<reference evidence="2 3" key="1">
    <citation type="submission" date="2019-05" db="EMBL/GenBank/DDBJ databases">
        <title>Another draft genome of Portunus trituberculatus and its Hox gene families provides insights of decapod evolution.</title>
        <authorList>
            <person name="Jeong J.-H."/>
            <person name="Song I."/>
            <person name="Kim S."/>
            <person name="Choi T."/>
            <person name="Kim D."/>
            <person name="Ryu S."/>
            <person name="Kim W."/>
        </authorList>
    </citation>
    <scope>NUCLEOTIDE SEQUENCE [LARGE SCALE GENOMIC DNA]</scope>
    <source>
        <tissue evidence="2">Muscle</tissue>
    </source>
</reference>
<name>A0A5B7G6C6_PORTR</name>
<gene>
    <name evidence="2" type="ORF">E2C01_046681</name>
</gene>
<evidence type="ECO:0000313" key="2">
    <source>
        <dbReference type="EMBL" id="MPC52803.1"/>
    </source>
</evidence>
<feature type="compositionally biased region" description="Basic residues" evidence="1">
    <location>
        <begin position="7"/>
        <end position="18"/>
    </location>
</feature>
<keyword evidence="3" id="KW-1185">Reference proteome</keyword>
<dbReference type="AlphaFoldDB" id="A0A5B7G6C6"/>
<dbReference type="Proteomes" id="UP000324222">
    <property type="component" value="Unassembled WGS sequence"/>
</dbReference>
<protein>
    <submittedName>
        <fullName evidence="2">Uncharacterized protein</fullName>
    </submittedName>
</protein>
<comment type="caution">
    <text evidence="2">The sequence shown here is derived from an EMBL/GenBank/DDBJ whole genome shotgun (WGS) entry which is preliminary data.</text>
</comment>
<sequence>MIVQGMVRHKRDKHHTHQLCKGDRHGGNISVVAVAAKQVWWGELAAIGHEGELVGSASEDSEWKVKAGF</sequence>
<evidence type="ECO:0000256" key="1">
    <source>
        <dbReference type="SAM" id="MobiDB-lite"/>
    </source>
</evidence>
<proteinExistence type="predicted"/>
<dbReference type="EMBL" id="VSRR010011162">
    <property type="protein sequence ID" value="MPC52803.1"/>
    <property type="molecule type" value="Genomic_DNA"/>
</dbReference>
<organism evidence="2 3">
    <name type="scientific">Portunus trituberculatus</name>
    <name type="common">Swimming crab</name>
    <name type="synonym">Neptunus trituberculatus</name>
    <dbReference type="NCBI Taxonomy" id="210409"/>
    <lineage>
        <taxon>Eukaryota</taxon>
        <taxon>Metazoa</taxon>
        <taxon>Ecdysozoa</taxon>
        <taxon>Arthropoda</taxon>
        <taxon>Crustacea</taxon>
        <taxon>Multicrustacea</taxon>
        <taxon>Malacostraca</taxon>
        <taxon>Eumalacostraca</taxon>
        <taxon>Eucarida</taxon>
        <taxon>Decapoda</taxon>
        <taxon>Pleocyemata</taxon>
        <taxon>Brachyura</taxon>
        <taxon>Eubrachyura</taxon>
        <taxon>Portunoidea</taxon>
        <taxon>Portunidae</taxon>
        <taxon>Portuninae</taxon>
        <taxon>Portunus</taxon>
    </lineage>
</organism>
<feature type="region of interest" description="Disordered" evidence="1">
    <location>
        <begin position="1"/>
        <end position="22"/>
    </location>
</feature>
<accession>A0A5B7G6C6</accession>
<evidence type="ECO:0000313" key="3">
    <source>
        <dbReference type="Proteomes" id="UP000324222"/>
    </source>
</evidence>